<dbReference type="EMBL" id="BJYR01000012">
    <property type="protein sequence ID" value="GEN99999.1"/>
    <property type="molecule type" value="Genomic_DNA"/>
</dbReference>
<feature type="region of interest" description="Disordered" evidence="1">
    <location>
        <begin position="1"/>
        <end position="34"/>
    </location>
</feature>
<dbReference type="GO" id="GO:0016787">
    <property type="term" value="F:hydrolase activity"/>
    <property type="evidence" value="ECO:0007669"/>
    <property type="project" value="UniProtKB-KW"/>
</dbReference>
<dbReference type="Gene3D" id="3.40.630.40">
    <property type="entry name" value="Zn-dependent exopeptidases"/>
    <property type="match status" value="1"/>
</dbReference>
<dbReference type="RefSeq" id="WP_246135132.1">
    <property type="nucleotide sequence ID" value="NZ_BJYR01000012.1"/>
</dbReference>
<keyword evidence="2" id="KW-0378">Hydrolase</keyword>
<dbReference type="SUPFAM" id="SSF53187">
    <property type="entry name" value="Zn-dependent exopeptidases"/>
    <property type="match status" value="1"/>
</dbReference>
<keyword evidence="3" id="KW-1185">Reference proteome</keyword>
<sequence length="335" mass="35652">MRAKPRQPSPMDRLSASRGESPVRGNAASFSAGNVPGLEGSPAFTVWQHDPSPVPVVIAVPHAGRSYPPELVSRMRQPAYSAPRLEDRLVDLVGKAVAERTGAALLVAHAPRAMIDLNRASDDVDWDMVGGGAPDASSVPVSSSSARRARSGLGLVPRRLPGLGELWKWPIAHDDLAARIDGVHVPYHSALAALLESVRARWGAALLIDLHSMPPLPARAGEPVAEFVVGDRFGAACDGALVAEAFAALGQARRLAAHNRPYAGGYVLERHARRHAGVHCLQLEIDRRTYLDPAMAEPGPGLDSTVDIVATLVQRMAIAVADLGRERGFWRAAAE</sequence>
<proteinExistence type="predicted"/>
<dbReference type="Proteomes" id="UP000321464">
    <property type="component" value="Unassembled WGS sequence"/>
</dbReference>
<dbReference type="InterPro" id="IPR007709">
    <property type="entry name" value="N-FG_amidohydro"/>
</dbReference>
<evidence type="ECO:0000256" key="1">
    <source>
        <dbReference type="SAM" id="MobiDB-lite"/>
    </source>
</evidence>
<protein>
    <submittedName>
        <fullName evidence="2">N-formylglutamate amidohydrolase</fullName>
    </submittedName>
</protein>
<evidence type="ECO:0000313" key="3">
    <source>
        <dbReference type="Proteomes" id="UP000321464"/>
    </source>
</evidence>
<accession>A0A512AJW0</accession>
<name>A0A512AJW0_9SPHN</name>
<reference evidence="2 3" key="1">
    <citation type="submission" date="2019-07" db="EMBL/GenBank/DDBJ databases">
        <title>Whole genome shotgun sequence of Novosphingobium sediminis NBRC 106119.</title>
        <authorList>
            <person name="Hosoyama A."/>
            <person name="Uohara A."/>
            <person name="Ohji S."/>
            <person name="Ichikawa N."/>
        </authorList>
    </citation>
    <scope>NUCLEOTIDE SEQUENCE [LARGE SCALE GENOMIC DNA]</scope>
    <source>
        <strain evidence="2 3">NBRC 106119</strain>
    </source>
</reference>
<dbReference type="AlphaFoldDB" id="A0A512AJW0"/>
<gene>
    <name evidence="2" type="ORF">NSE01_18320</name>
</gene>
<evidence type="ECO:0000313" key="2">
    <source>
        <dbReference type="EMBL" id="GEN99999.1"/>
    </source>
</evidence>
<comment type="caution">
    <text evidence="2">The sequence shown here is derived from an EMBL/GenBank/DDBJ whole genome shotgun (WGS) entry which is preliminary data.</text>
</comment>
<dbReference type="Pfam" id="PF05013">
    <property type="entry name" value="FGase"/>
    <property type="match status" value="1"/>
</dbReference>
<organism evidence="2 3">
    <name type="scientific">Novosphingobium sediminis</name>
    <dbReference type="NCBI Taxonomy" id="707214"/>
    <lineage>
        <taxon>Bacteria</taxon>
        <taxon>Pseudomonadati</taxon>
        <taxon>Pseudomonadota</taxon>
        <taxon>Alphaproteobacteria</taxon>
        <taxon>Sphingomonadales</taxon>
        <taxon>Sphingomonadaceae</taxon>
        <taxon>Novosphingobium</taxon>
    </lineage>
</organism>